<evidence type="ECO:0008006" key="3">
    <source>
        <dbReference type="Google" id="ProtNLM"/>
    </source>
</evidence>
<dbReference type="AlphaFoldDB" id="A0ABD3CGG4"/>
<reference evidence="2" key="1">
    <citation type="journal article" date="2024" name="IScience">
        <title>Strigolactones Initiate the Formation of Haustorium-like Structures in Castilleja.</title>
        <authorList>
            <person name="Buerger M."/>
            <person name="Peterson D."/>
            <person name="Chory J."/>
        </authorList>
    </citation>
    <scope>NUCLEOTIDE SEQUENCE [LARGE SCALE GENOMIC DNA]</scope>
</reference>
<evidence type="ECO:0000313" key="1">
    <source>
        <dbReference type="EMBL" id="KAL3628662.1"/>
    </source>
</evidence>
<organism evidence="1 2">
    <name type="scientific">Castilleja foliolosa</name>
    <dbReference type="NCBI Taxonomy" id="1961234"/>
    <lineage>
        <taxon>Eukaryota</taxon>
        <taxon>Viridiplantae</taxon>
        <taxon>Streptophyta</taxon>
        <taxon>Embryophyta</taxon>
        <taxon>Tracheophyta</taxon>
        <taxon>Spermatophyta</taxon>
        <taxon>Magnoliopsida</taxon>
        <taxon>eudicotyledons</taxon>
        <taxon>Gunneridae</taxon>
        <taxon>Pentapetalae</taxon>
        <taxon>asterids</taxon>
        <taxon>lamiids</taxon>
        <taxon>Lamiales</taxon>
        <taxon>Orobanchaceae</taxon>
        <taxon>Pedicularideae</taxon>
        <taxon>Castillejinae</taxon>
        <taxon>Castilleja</taxon>
    </lineage>
</organism>
<dbReference type="SUPFAM" id="SSF48452">
    <property type="entry name" value="TPR-like"/>
    <property type="match status" value="1"/>
</dbReference>
<gene>
    <name evidence="1" type="ORF">CASFOL_027708</name>
</gene>
<dbReference type="Proteomes" id="UP001632038">
    <property type="component" value="Unassembled WGS sequence"/>
</dbReference>
<sequence>MFRLAARFPRAVRYVTGPSFSLLKPPSPPQAVAPQPFRHFSVNSSSFTPNPIAVDMIKYATSLAREQKTEESYARGLLVLDQCESTQNDDNSKGLVELARSTLLFERGSHEAAIEGLGKLQDLNLSSIAMKVAASEALVGVHLEHYQEDAASAVADLALQTLGSFRQEIGDGGGSEALEARIKALKGLIELISGNHDSAQSIFEGNAALSYGEFLHGMRKFSTAKEVYTKVIKDVSEIKEFCDPNNLGACNMTSEEVAISAACALGQLEAHLGNFSDAEEILTSALKKMEERFGSHHPKVGVILTCISLMYRLKATTERSSSLLIQEGLFRRALELLKAPPLDVEGASENVPRKDIIALARGGYAETLGVQQSRKAEAERLKSWAEAGWGNRWMSLGEALELSESSPKVPVIDTRICRAL</sequence>
<protein>
    <recommendedName>
        <fullName evidence="3">Tetratricopeptide repeat (TPR)-like superfamily protein</fullName>
    </recommendedName>
</protein>
<accession>A0ABD3CGG4</accession>
<dbReference type="InterPro" id="IPR011990">
    <property type="entry name" value="TPR-like_helical_dom_sf"/>
</dbReference>
<dbReference type="PANTHER" id="PTHR47868">
    <property type="entry name" value="OS05G0457700 PROTEIN"/>
    <property type="match status" value="1"/>
</dbReference>
<proteinExistence type="predicted"/>
<dbReference type="EMBL" id="JAVIJP010000036">
    <property type="protein sequence ID" value="KAL3628662.1"/>
    <property type="molecule type" value="Genomic_DNA"/>
</dbReference>
<name>A0ABD3CGG4_9LAMI</name>
<evidence type="ECO:0000313" key="2">
    <source>
        <dbReference type="Proteomes" id="UP001632038"/>
    </source>
</evidence>
<dbReference type="PANTHER" id="PTHR47868:SF2">
    <property type="entry name" value="OS05G0457700 PROTEIN"/>
    <property type="match status" value="1"/>
</dbReference>
<keyword evidence="2" id="KW-1185">Reference proteome</keyword>
<dbReference type="Gene3D" id="1.25.40.10">
    <property type="entry name" value="Tetratricopeptide repeat domain"/>
    <property type="match status" value="1"/>
</dbReference>
<comment type="caution">
    <text evidence="1">The sequence shown here is derived from an EMBL/GenBank/DDBJ whole genome shotgun (WGS) entry which is preliminary data.</text>
</comment>